<dbReference type="Proteomes" id="UP001198402">
    <property type="component" value="Unassembled WGS sequence"/>
</dbReference>
<sequence>DADGGVGALASPFPNTVNPQPIYVRVETIGDATCYSASVMPVFDLIVNPRDDASFTVTPTCDGATVDQPLATSGGTFTFNPAPMDGATIDPVTGTVTSGSSGQTYTIEYTTTGICPSISAQTFSVNITDDPSFEMDATCDGGAAINIAEPGGTFAFNPAPTDTAVIDLNTGEVTMATPGATYTIEYTTNGACPATNTELLVVNALDDPSFDLIATCDGGTAINIAEPGGTFIFNPDPADGAVLDANTGTITNGISGSSYSVEYTTNGVCPQSLIQSVTVTAEDNATFTVAPTCDGGIAVPGAMATAGGTYTFDVPPTDGASIDPITGEVTGGTPSTTYTITYTTTGVCATASTVSFTSDPIDDASFTVDPTCDGGVAENIATPGGTFGFNPLPTDGASIDASTGEVTGGTPGETYSIEYTTSGTCPNSSIVTFTANPLPTVVAPAALEVCDDGTPDGLTSIDLGLKDGEITGNNPGYAVSYHFDPADAVSGANALPVPYDNISNPQTVYVRVVDTSTGCYDTATLELVVEQAPVTFDPEPLRYCDPDNDGFGFFTLTDADAEITGGAPGLTVTYHETPENAASGADAIDTSVDYGNIMADMQTLYARVESTTIATDCYTIEELELIVEPTPQLVEPEPLEECDDISADGFAQFDLTSVEAEVLGGQDPLQYMVSYYESEADADIPDNAIAVPTAYTNTVAFNQTIWVRVDDPNTVAGCYKLTELELMVNPLPFLTAPSPLELCDYNDPGDEQEAFNLEGASPEILNGQGGIDLTYHETQMDAENGSSPITGLYTNMSNPQTIFVRGENAFGCVAFTSVTIRVLPVPTPTPPEQIPALELCDETVINDGLEVFDLTENEILILNGEAGVTPTYHTTPEDADAGTNAIADPANYTNMGTGGTETIYVRVTNDVTGCFTVVDFGIMVNPLPEVVAVTDFILCELNTDGFDTFDLESKDEEVLGGQDPLQFAVSYHASLADAEAGANALASPYTNTSNPQEIFVTITDTSTGCTISSQRFDIEVQESAQANPDMEAILYEECDDNMEVDGNPANDSVQFDLSTQDGQVLDGQDPTGYMV</sequence>
<reference evidence="2" key="1">
    <citation type="submission" date="2023-07" db="EMBL/GenBank/DDBJ databases">
        <authorList>
            <person name="Yue Y."/>
        </authorList>
    </citation>
    <scope>NUCLEOTIDE SEQUENCE [LARGE SCALE GENOMIC DNA]</scope>
    <source>
        <strain evidence="2">2Y89</strain>
    </source>
</reference>
<comment type="caution">
    <text evidence="1">The sequence shown here is derived from an EMBL/GenBank/DDBJ whole genome shotgun (WGS) entry which is preliminary data.</text>
</comment>
<name>A0ABS7Y7D8_9FLAO</name>
<gene>
    <name evidence="1" type="ORF">LBV24_14925</name>
</gene>
<feature type="non-terminal residue" evidence="1">
    <location>
        <position position="1"/>
    </location>
</feature>
<protein>
    <recommendedName>
        <fullName evidence="3">Gliding motility-associated C-terminal domain-containing protein</fullName>
    </recommendedName>
</protein>
<evidence type="ECO:0000313" key="1">
    <source>
        <dbReference type="EMBL" id="MCA0154517.1"/>
    </source>
</evidence>
<evidence type="ECO:0000313" key="2">
    <source>
        <dbReference type="Proteomes" id="UP001198402"/>
    </source>
</evidence>
<keyword evidence="2" id="KW-1185">Reference proteome</keyword>
<evidence type="ECO:0008006" key="3">
    <source>
        <dbReference type="Google" id="ProtNLM"/>
    </source>
</evidence>
<accession>A0ABS7Y7D8</accession>
<organism evidence="1 2">
    <name type="scientific">Winogradskyella vincentii</name>
    <dbReference type="NCBI Taxonomy" id="2877122"/>
    <lineage>
        <taxon>Bacteria</taxon>
        <taxon>Pseudomonadati</taxon>
        <taxon>Bacteroidota</taxon>
        <taxon>Flavobacteriia</taxon>
        <taxon>Flavobacteriales</taxon>
        <taxon>Flavobacteriaceae</taxon>
        <taxon>Winogradskyella</taxon>
    </lineage>
</organism>
<dbReference type="EMBL" id="JAIUJS010000018">
    <property type="protein sequence ID" value="MCA0154517.1"/>
    <property type="molecule type" value="Genomic_DNA"/>
</dbReference>
<feature type="non-terminal residue" evidence="1">
    <location>
        <position position="1075"/>
    </location>
</feature>
<proteinExistence type="predicted"/>